<feature type="domain" description="EF-hand" evidence="2">
    <location>
        <begin position="2"/>
        <end position="37"/>
    </location>
</feature>
<evidence type="ECO:0000259" key="2">
    <source>
        <dbReference type="PROSITE" id="PS50222"/>
    </source>
</evidence>
<dbReference type="InterPro" id="IPR011992">
    <property type="entry name" value="EF-hand-dom_pair"/>
</dbReference>
<dbReference type="Pfam" id="PF13202">
    <property type="entry name" value="EF-hand_5"/>
    <property type="match status" value="1"/>
</dbReference>
<dbReference type="InterPro" id="IPR002048">
    <property type="entry name" value="EF_hand_dom"/>
</dbReference>
<dbReference type="PROSITE" id="PS00018">
    <property type="entry name" value="EF_HAND_1"/>
    <property type="match status" value="1"/>
</dbReference>
<dbReference type="OrthoDB" id="10036769at2759"/>
<keyword evidence="1" id="KW-0106">Calcium</keyword>
<sequence>MPEIIETDTSFDDIDTNRDGKIDKNEFQNWIANNAEKSSSTYETLTSGVYLHNSDDRRSDHRKYEVSESTIYSTDYDIKRLGRNRYTTRETIAVASGLTNESTIETHSLEETNSYLERAVDVYKDPNPLVIRKTLVDRPVTYEQRVLVRYLRPPSVRPPGGHEIDFKELMKGYGSTVDAPTEEFYEKIHQVYPKAKRAFFIHLCFFLFLFNIKHNCDQ</sequence>
<dbReference type="Gene3D" id="1.10.238.10">
    <property type="entry name" value="EF-hand"/>
    <property type="match status" value="1"/>
</dbReference>
<dbReference type="PROSITE" id="PS50222">
    <property type="entry name" value="EF_HAND_2"/>
    <property type="match status" value="1"/>
</dbReference>
<dbReference type="InterPro" id="IPR018247">
    <property type="entry name" value="EF_Hand_1_Ca_BS"/>
</dbReference>
<name>A0A815JMA2_ADIRI</name>
<evidence type="ECO:0000256" key="1">
    <source>
        <dbReference type="ARBA" id="ARBA00022837"/>
    </source>
</evidence>
<accession>A0A815JMA2</accession>
<dbReference type="Proteomes" id="UP000663852">
    <property type="component" value="Unassembled WGS sequence"/>
</dbReference>
<evidence type="ECO:0000313" key="3">
    <source>
        <dbReference type="EMBL" id="CAF1383998.1"/>
    </source>
</evidence>
<dbReference type="EMBL" id="CAJNOJ010000303">
    <property type="protein sequence ID" value="CAF1383998.1"/>
    <property type="molecule type" value="Genomic_DNA"/>
</dbReference>
<protein>
    <recommendedName>
        <fullName evidence="2">EF-hand domain-containing protein</fullName>
    </recommendedName>
</protein>
<dbReference type="SMART" id="SM00054">
    <property type="entry name" value="EFh"/>
    <property type="match status" value="1"/>
</dbReference>
<gene>
    <name evidence="3" type="ORF">EDS130_LOCUS35092</name>
</gene>
<dbReference type="GO" id="GO:0005509">
    <property type="term" value="F:calcium ion binding"/>
    <property type="evidence" value="ECO:0007669"/>
    <property type="project" value="InterPro"/>
</dbReference>
<comment type="caution">
    <text evidence="3">The sequence shown here is derived from an EMBL/GenBank/DDBJ whole genome shotgun (WGS) entry which is preliminary data.</text>
</comment>
<reference evidence="3" key="1">
    <citation type="submission" date="2021-02" db="EMBL/GenBank/DDBJ databases">
        <authorList>
            <person name="Nowell W R."/>
        </authorList>
    </citation>
    <scope>NUCLEOTIDE SEQUENCE</scope>
</reference>
<dbReference type="AlphaFoldDB" id="A0A815JMA2"/>
<organism evidence="3 4">
    <name type="scientific">Adineta ricciae</name>
    <name type="common">Rotifer</name>
    <dbReference type="NCBI Taxonomy" id="249248"/>
    <lineage>
        <taxon>Eukaryota</taxon>
        <taxon>Metazoa</taxon>
        <taxon>Spiralia</taxon>
        <taxon>Gnathifera</taxon>
        <taxon>Rotifera</taxon>
        <taxon>Eurotatoria</taxon>
        <taxon>Bdelloidea</taxon>
        <taxon>Adinetida</taxon>
        <taxon>Adinetidae</taxon>
        <taxon>Adineta</taxon>
    </lineage>
</organism>
<dbReference type="SUPFAM" id="SSF47473">
    <property type="entry name" value="EF-hand"/>
    <property type="match status" value="1"/>
</dbReference>
<proteinExistence type="predicted"/>
<evidence type="ECO:0000313" key="4">
    <source>
        <dbReference type="Proteomes" id="UP000663852"/>
    </source>
</evidence>